<dbReference type="SMART" id="SM00347">
    <property type="entry name" value="HTH_MARR"/>
    <property type="match status" value="1"/>
</dbReference>
<dbReference type="InterPro" id="IPR039422">
    <property type="entry name" value="MarR/SlyA-like"/>
</dbReference>
<gene>
    <name evidence="2" type="ORF">OWR29_13520</name>
</gene>
<dbReference type="PROSITE" id="PS50995">
    <property type="entry name" value="HTH_MARR_2"/>
    <property type="match status" value="1"/>
</dbReference>
<protein>
    <submittedName>
        <fullName evidence="2">MarR family transcriptional regulator</fullName>
    </submittedName>
</protein>
<dbReference type="Gene3D" id="1.10.10.10">
    <property type="entry name" value="Winged helix-like DNA-binding domain superfamily/Winged helix DNA-binding domain"/>
    <property type="match status" value="1"/>
</dbReference>
<dbReference type="InterPro" id="IPR000835">
    <property type="entry name" value="HTH_MarR-typ"/>
</dbReference>
<dbReference type="EMBL" id="JAPNTZ010000004">
    <property type="protein sequence ID" value="MCY1139023.1"/>
    <property type="molecule type" value="Genomic_DNA"/>
</dbReference>
<evidence type="ECO:0000313" key="2">
    <source>
        <dbReference type="EMBL" id="MCY1139023.1"/>
    </source>
</evidence>
<comment type="caution">
    <text evidence="2">The sequence shown here is derived from an EMBL/GenBank/DDBJ whole genome shotgun (WGS) entry which is preliminary data.</text>
</comment>
<dbReference type="SUPFAM" id="SSF46785">
    <property type="entry name" value="Winged helix' DNA-binding domain"/>
    <property type="match status" value="1"/>
</dbReference>
<evidence type="ECO:0000259" key="1">
    <source>
        <dbReference type="PROSITE" id="PS50995"/>
    </source>
</evidence>
<dbReference type="PANTHER" id="PTHR33164:SF106">
    <property type="entry name" value="TRANSCRIPTIONAL REGULATORY PROTEIN"/>
    <property type="match status" value="1"/>
</dbReference>
<accession>A0ABT4AXQ2</accession>
<dbReference type="InterPro" id="IPR036390">
    <property type="entry name" value="WH_DNA-bd_sf"/>
</dbReference>
<dbReference type="PANTHER" id="PTHR33164">
    <property type="entry name" value="TRANSCRIPTIONAL REGULATOR, MARR FAMILY"/>
    <property type="match status" value="1"/>
</dbReference>
<feature type="domain" description="HTH marR-type" evidence="1">
    <location>
        <begin position="9"/>
        <end position="145"/>
    </location>
</feature>
<organism evidence="2 3">
    <name type="scientific">Paractinoplanes pyxinae</name>
    <dbReference type="NCBI Taxonomy" id="2997416"/>
    <lineage>
        <taxon>Bacteria</taxon>
        <taxon>Bacillati</taxon>
        <taxon>Actinomycetota</taxon>
        <taxon>Actinomycetes</taxon>
        <taxon>Micromonosporales</taxon>
        <taxon>Micromonosporaceae</taxon>
        <taxon>Paractinoplanes</taxon>
    </lineage>
</organism>
<keyword evidence="3" id="KW-1185">Reference proteome</keyword>
<proteinExistence type="predicted"/>
<name>A0ABT4AXQ2_9ACTN</name>
<dbReference type="Pfam" id="PF12802">
    <property type="entry name" value="MarR_2"/>
    <property type="match status" value="1"/>
</dbReference>
<sequence length="162" mass="17204">MESSAADAQRDLIAALHEHGMAYSELGRQFGAAIGLHVTDATALVEILSAHGRGVPLTQSALGRRIGLTPGATSSLINRLETAGRIRRVRDTADRRVVTLHAGENVDAPLDHFFAPLVTRMGTAMHGYSPEELAGFTRLLTGLIAAMTGYTKELDGRGTAQT</sequence>
<dbReference type="Proteomes" id="UP001151002">
    <property type="component" value="Unassembled WGS sequence"/>
</dbReference>
<reference evidence="2" key="1">
    <citation type="submission" date="2022-11" db="EMBL/GenBank/DDBJ databases">
        <authorList>
            <person name="Somphong A."/>
            <person name="Phongsopitanun W."/>
        </authorList>
    </citation>
    <scope>NUCLEOTIDE SEQUENCE</scope>
    <source>
        <strain evidence="2">Pm04-4</strain>
    </source>
</reference>
<dbReference type="RefSeq" id="WP_267563102.1">
    <property type="nucleotide sequence ID" value="NZ_JAPNTZ010000004.1"/>
</dbReference>
<dbReference type="InterPro" id="IPR036388">
    <property type="entry name" value="WH-like_DNA-bd_sf"/>
</dbReference>
<evidence type="ECO:0000313" key="3">
    <source>
        <dbReference type="Proteomes" id="UP001151002"/>
    </source>
</evidence>